<keyword evidence="1" id="KW-0732">Signal</keyword>
<dbReference type="Pfam" id="PF09917">
    <property type="entry name" value="DUF2147"/>
    <property type="match status" value="1"/>
</dbReference>
<proteinExistence type="predicted"/>
<reference evidence="3" key="1">
    <citation type="submission" date="2016-03" db="EMBL/GenBank/DDBJ databases">
        <title>Microsymbionts genomes from the relict species Vavilovia formosa.</title>
        <authorList>
            <person name="Chirak E."/>
            <person name="Kimeklis A."/>
            <person name="Kopat V."/>
            <person name="Andronov E."/>
        </authorList>
    </citation>
    <scope>NUCLEOTIDE SEQUENCE [LARGE SCALE GENOMIC DNA]</scope>
    <source>
        <strain evidence="3">Vaf12</strain>
    </source>
</reference>
<feature type="domain" description="DUF2147" evidence="2">
    <location>
        <begin position="67"/>
        <end position="111"/>
    </location>
</feature>
<dbReference type="AlphaFoldDB" id="A0A154IDH3"/>
<dbReference type="EMBL" id="LVYU01000128">
    <property type="protein sequence ID" value="KZA98019.1"/>
    <property type="molecule type" value="Genomic_DNA"/>
</dbReference>
<evidence type="ECO:0000256" key="1">
    <source>
        <dbReference type="SAM" id="SignalP"/>
    </source>
</evidence>
<dbReference type="RefSeq" id="WP_062944226.1">
    <property type="nucleotide sequence ID" value="NZ_CP171844.1"/>
</dbReference>
<organism evidence="3">
    <name type="scientific">Rhizobium leguminosarum</name>
    <dbReference type="NCBI Taxonomy" id="384"/>
    <lineage>
        <taxon>Bacteria</taxon>
        <taxon>Pseudomonadati</taxon>
        <taxon>Pseudomonadota</taxon>
        <taxon>Alphaproteobacteria</taxon>
        <taxon>Hyphomicrobiales</taxon>
        <taxon>Rhizobiaceae</taxon>
        <taxon>Rhizobium/Agrobacterium group</taxon>
        <taxon>Rhizobium</taxon>
    </lineage>
</organism>
<dbReference type="InterPro" id="IPR019223">
    <property type="entry name" value="DUF2147"/>
</dbReference>
<evidence type="ECO:0000259" key="2">
    <source>
        <dbReference type="Pfam" id="PF09917"/>
    </source>
</evidence>
<gene>
    <name evidence="3" type="ORF">A4A59_29275</name>
</gene>
<dbReference type="Gene3D" id="2.40.128.520">
    <property type="match status" value="1"/>
</dbReference>
<feature type="signal peptide" evidence="1">
    <location>
        <begin position="1"/>
        <end position="20"/>
    </location>
</feature>
<name>A0A154IDH3_RHILE</name>
<evidence type="ECO:0000313" key="3">
    <source>
        <dbReference type="EMBL" id="KZA98019.1"/>
    </source>
</evidence>
<feature type="chain" id="PRO_5007595905" description="DUF2147 domain-containing protein" evidence="1">
    <location>
        <begin position="21"/>
        <end position="112"/>
    </location>
</feature>
<comment type="caution">
    <text evidence="3">The sequence shown here is derived from an EMBL/GenBank/DDBJ whole genome shotgun (WGS) entry which is preliminary data.</text>
</comment>
<accession>A0A154IDH3</accession>
<sequence>MIRSFVLAGFITVIAGIAHAEEPIVGNWKTAAGDTAVIASCGGSYCVTLKTGKYAGRKIGTLAGTGGSYAGEITDPAAEKTYSGSGKISGNSLRMQGCVMKILCKSQTWTRL</sequence>
<protein>
    <recommendedName>
        <fullName evidence="2">DUF2147 domain-containing protein</fullName>
    </recommendedName>
</protein>